<dbReference type="SUPFAM" id="SSF52540">
    <property type="entry name" value="P-loop containing nucleoside triphosphate hydrolases"/>
    <property type="match status" value="1"/>
</dbReference>
<dbReference type="PANTHER" id="PTHR43335">
    <property type="entry name" value="ABC TRANSPORTER, ATP-BINDING PROTEIN"/>
    <property type="match status" value="1"/>
</dbReference>
<keyword evidence="7" id="KW-1185">Reference proteome</keyword>
<protein>
    <submittedName>
        <fullName evidence="6">ATP-binding cassette domain-containing protein</fullName>
    </submittedName>
</protein>
<dbReference type="GO" id="GO:0016887">
    <property type="term" value="F:ATP hydrolysis activity"/>
    <property type="evidence" value="ECO:0007669"/>
    <property type="project" value="InterPro"/>
</dbReference>
<dbReference type="PANTHER" id="PTHR43335:SF4">
    <property type="entry name" value="ABC TRANSPORTER, ATP-BINDING PROTEIN"/>
    <property type="match status" value="1"/>
</dbReference>
<proteinExistence type="inferred from homology"/>
<comment type="similarity">
    <text evidence="1">Belongs to the ABC transporter superfamily.</text>
</comment>
<feature type="domain" description="ABC transporter" evidence="5">
    <location>
        <begin position="5"/>
        <end position="234"/>
    </location>
</feature>
<comment type="caution">
    <text evidence="6">The sequence shown here is derived from an EMBL/GenBank/DDBJ whole genome shotgun (WGS) entry which is preliminary data.</text>
</comment>
<dbReference type="RefSeq" id="WP_163248792.1">
    <property type="nucleotide sequence ID" value="NZ_SXDP01000002.1"/>
</dbReference>
<name>A0A6M0R8J9_9CLOT</name>
<dbReference type="GO" id="GO:0005524">
    <property type="term" value="F:ATP binding"/>
    <property type="evidence" value="ECO:0007669"/>
    <property type="project" value="UniProtKB-KW"/>
</dbReference>
<sequence>MEKVMELSHVTKVLSKRRVLDDISFYVPKGSIMGFLGPNGAGKTTTIRVFTGLISCSGEVRINNISIKEKRHAVENIGAIVENPIFFNYMSGEKNLKALAILDNIEKESINKRIEEVINIVGLKGREKDKVKNYSLGMKQRLGIAQALLNNPKLLILDEPTNGLDPIGIKELRDLILKLNKEKGITVFISSHLLDELQKICTDFIVINNGKIIKQGTKEEFLNYGLKDNLEETFINIMTGGK</sequence>
<evidence type="ECO:0000313" key="6">
    <source>
        <dbReference type="EMBL" id="NEZ46546.1"/>
    </source>
</evidence>
<dbReference type="InterPro" id="IPR003439">
    <property type="entry name" value="ABC_transporter-like_ATP-bd"/>
</dbReference>
<dbReference type="PROSITE" id="PS50893">
    <property type="entry name" value="ABC_TRANSPORTER_2"/>
    <property type="match status" value="1"/>
</dbReference>
<organism evidence="6 7">
    <name type="scientific">Clostridium niameyense</name>
    <dbReference type="NCBI Taxonomy" id="1622073"/>
    <lineage>
        <taxon>Bacteria</taxon>
        <taxon>Bacillati</taxon>
        <taxon>Bacillota</taxon>
        <taxon>Clostridia</taxon>
        <taxon>Eubacteriales</taxon>
        <taxon>Clostridiaceae</taxon>
        <taxon>Clostridium</taxon>
    </lineage>
</organism>
<gene>
    <name evidence="6" type="ORF">FDF74_04865</name>
</gene>
<accession>A0A6M0R8J9</accession>
<dbReference type="AlphaFoldDB" id="A0A6M0R8J9"/>
<evidence type="ECO:0000256" key="3">
    <source>
        <dbReference type="ARBA" id="ARBA00022741"/>
    </source>
</evidence>
<dbReference type="InterPro" id="IPR017871">
    <property type="entry name" value="ABC_transporter-like_CS"/>
</dbReference>
<dbReference type="SMART" id="SM00382">
    <property type="entry name" value="AAA"/>
    <property type="match status" value="1"/>
</dbReference>
<dbReference type="Pfam" id="PF00005">
    <property type="entry name" value="ABC_tran"/>
    <property type="match status" value="1"/>
</dbReference>
<evidence type="ECO:0000256" key="1">
    <source>
        <dbReference type="ARBA" id="ARBA00005417"/>
    </source>
</evidence>
<evidence type="ECO:0000313" key="7">
    <source>
        <dbReference type="Proteomes" id="UP000473885"/>
    </source>
</evidence>
<keyword evidence="2" id="KW-0813">Transport</keyword>
<evidence type="ECO:0000256" key="2">
    <source>
        <dbReference type="ARBA" id="ARBA00022448"/>
    </source>
</evidence>
<keyword evidence="4 6" id="KW-0067">ATP-binding</keyword>
<keyword evidence="3" id="KW-0547">Nucleotide-binding</keyword>
<dbReference type="Gene3D" id="3.40.50.300">
    <property type="entry name" value="P-loop containing nucleotide triphosphate hydrolases"/>
    <property type="match status" value="1"/>
</dbReference>
<evidence type="ECO:0000259" key="5">
    <source>
        <dbReference type="PROSITE" id="PS50893"/>
    </source>
</evidence>
<dbReference type="EMBL" id="SXDP01000002">
    <property type="protein sequence ID" value="NEZ46546.1"/>
    <property type="molecule type" value="Genomic_DNA"/>
</dbReference>
<dbReference type="PROSITE" id="PS00211">
    <property type="entry name" value="ABC_TRANSPORTER_1"/>
    <property type="match status" value="1"/>
</dbReference>
<evidence type="ECO:0000256" key="4">
    <source>
        <dbReference type="ARBA" id="ARBA00022840"/>
    </source>
</evidence>
<reference evidence="6 7" key="1">
    <citation type="submission" date="2019-04" db="EMBL/GenBank/DDBJ databases">
        <title>Genome sequencing of Clostridium botulinum Groups I-IV and Clostridium butyricum.</title>
        <authorList>
            <person name="Brunt J."/>
            <person name="Van Vliet A.H.M."/>
            <person name="Stringer S.C."/>
            <person name="Carter A.T."/>
            <person name="Peck M.W."/>
        </authorList>
    </citation>
    <scope>NUCLEOTIDE SEQUENCE [LARGE SCALE GENOMIC DNA]</scope>
    <source>
        <strain evidence="6 7">IFR 18/094</strain>
    </source>
</reference>
<dbReference type="Proteomes" id="UP000473885">
    <property type="component" value="Unassembled WGS sequence"/>
</dbReference>
<dbReference type="InterPro" id="IPR027417">
    <property type="entry name" value="P-loop_NTPase"/>
</dbReference>
<dbReference type="InterPro" id="IPR003593">
    <property type="entry name" value="AAA+_ATPase"/>
</dbReference>